<feature type="domain" description="MYND-type" evidence="5">
    <location>
        <begin position="265"/>
        <end position="312"/>
    </location>
</feature>
<evidence type="ECO:0000256" key="1">
    <source>
        <dbReference type="ARBA" id="ARBA00022723"/>
    </source>
</evidence>
<accession>A0AAD7JHJ6</accession>
<dbReference type="SUPFAM" id="SSF144232">
    <property type="entry name" value="HIT/MYND zinc finger-like"/>
    <property type="match status" value="1"/>
</dbReference>
<dbReference type="InterPro" id="IPR002893">
    <property type="entry name" value="Znf_MYND"/>
</dbReference>
<dbReference type="EMBL" id="JARJLG010000039">
    <property type="protein sequence ID" value="KAJ7764018.1"/>
    <property type="molecule type" value="Genomic_DNA"/>
</dbReference>
<proteinExistence type="predicted"/>
<name>A0AAD7JHJ6_9AGAR</name>
<dbReference type="PROSITE" id="PS50865">
    <property type="entry name" value="ZF_MYND_2"/>
    <property type="match status" value="1"/>
</dbReference>
<evidence type="ECO:0000256" key="3">
    <source>
        <dbReference type="ARBA" id="ARBA00022833"/>
    </source>
</evidence>
<dbReference type="Pfam" id="PF01753">
    <property type="entry name" value="zf-MYND"/>
    <property type="match status" value="1"/>
</dbReference>
<organism evidence="6 7">
    <name type="scientific">Mycena maculata</name>
    <dbReference type="NCBI Taxonomy" id="230809"/>
    <lineage>
        <taxon>Eukaryota</taxon>
        <taxon>Fungi</taxon>
        <taxon>Dikarya</taxon>
        <taxon>Basidiomycota</taxon>
        <taxon>Agaricomycotina</taxon>
        <taxon>Agaricomycetes</taxon>
        <taxon>Agaricomycetidae</taxon>
        <taxon>Agaricales</taxon>
        <taxon>Marasmiineae</taxon>
        <taxon>Mycenaceae</taxon>
        <taxon>Mycena</taxon>
    </lineage>
</organism>
<dbReference type="Proteomes" id="UP001215280">
    <property type="component" value="Unassembled WGS sequence"/>
</dbReference>
<comment type="caution">
    <text evidence="6">The sequence shown here is derived from an EMBL/GenBank/DDBJ whole genome shotgun (WGS) entry which is preliminary data.</text>
</comment>
<gene>
    <name evidence="6" type="ORF">DFH07DRAFT_1059220</name>
</gene>
<evidence type="ECO:0000256" key="2">
    <source>
        <dbReference type="ARBA" id="ARBA00022771"/>
    </source>
</evidence>
<evidence type="ECO:0000256" key="4">
    <source>
        <dbReference type="PROSITE-ProRule" id="PRU00134"/>
    </source>
</evidence>
<protein>
    <recommendedName>
        <fullName evidence="5">MYND-type domain-containing protein</fullName>
    </recommendedName>
</protein>
<keyword evidence="1" id="KW-0479">Metal-binding</keyword>
<evidence type="ECO:0000259" key="5">
    <source>
        <dbReference type="PROSITE" id="PS50865"/>
    </source>
</evidence>
<dbReference type="Gene3D" id="6.10.140.2220">
    <property type="match status" value="1"/>
</dbReference>
<keyword evidence="2 4" id="KW-0863">Zinc-finger</keyword>
<dbReference type="GO" id="GO:0008270">
    <property type="term" value="F:zinc ion binding"/>
    <property type="evidence" value="ECO:0007669"/>
    <property type="project" value="UniProtKB-KW"/>
</dbReference>
<keyword evidence="7" id="KW-1185">Reference proteome</keyword>
<evidence type="ECO:0000313" key="7">
    <source>
        <dbReference type="Proteomes" id="UP001215280"/>
    </source>
</evidence>
<sequence length="522" mass="58995">MPRRAERVPGEVKIPGVPDFRDGIAEWNAGWESLFPALKTVVGDLELLTSRRAQFLPSDMQGDLRSSHSVLRGTHRTQEELRVLAVTCVLQPNFCWKTLTPAAREAHILEGLLRCCLNEPHFAPALRIYSCDITLASLETENGEGFLALLRKYVPAGDVNLMEDRCISYLHPEWKEATVEHLQRSGREVELQLMIVLRDKSLTDFLYNTILSVIGSPRPPEFAYTKNGIQSSTLDWGSWSKRPPKKKPNSESLNETPVYRLGKICDGCRRPERDDDPRFMVCKKCNQKLSHQVYYCSRTCQISHWPNHKKICGKELTSAAVEIPSIHTEASLTDSVFLLERMGPARDGYTRSPALIRQMQYLDAVPMRDYVFFSRTGPKPLMIPLFLLRLVLRLTVQTAIATGDRACIGALTEVVVECFQDNSNAFLAQFVAEFGDIAAFTAKAVRVQLDSRDPATVIKPQAEGYTVFTPAGKLTTCWKDEFLRAKVGSHYAIIANEPTEGPSVEVRRKVITDLREWWPRRS</sequence>
<evidence type="ECO:0000313" key="6">
    <source>
        <dbReference type="EMBL" id="KAJ7764018.1"/>
    </source>
</evidence>
<reference evidence="6" key="1">
    <citation type="submission" date="2023-03" db="EMBL/GenBank/DDBJ databases">
        <title>Massive genome expansion in bonnet fungi (Mycena s.s.) driven by repeated elements and novel gene families across ecological guilds.</title>
        <authorList>
            <consortium name="Lawrence Berkeley National Laboratory"/>
            <person name="Harder C.B."/>
            <person name="Miyauchi S."/>
            <person name="Viragh M."/>
            <person name="Kuo A."/>
            <person name="Thoen E."/>
            <person name="Andreopoulos B."/>
            <person name="Lu D."/>
            <person name="Skrede I."/>
            <person name="Drula E."/>
            <person name="Henrissat B."/>
            <person name="Morin E."/>
            <person name="Kohler A."/>
            <person name="Barry K."/>
            <person name="LaButti K."/>
            <person name="Morin E."/>
            <person name="Salamov A."/>
            <person name="Lipzen A."/>
            <person name="Mereny Z."/>
            <person name="Hegedus B."/>
            <person name="Baldrian P."/>
            <person name="Stursova M."/>
            <person name="Weitz H."/>
            <person name="Taylor A."/>
            <person name="Grigoriev I.V."/>
            <person name="Nagy L.G."/>
            <person name="Martin F."/>
            <person name="Kauserud H."/>
        </authorList>
    </citation>
    <scope>NUCLEOTIDE SEQUENCE</scope>
    <source>
        <strain evidence="6">CBHHK188m</strain>
    </source>
</reference>
<keyword evidence="3" id="KW-0862">Zinc</keyword>
<dbReference type="AlphaFoldDB" id="A0AAD7JHJ6"/>